<dbReference type="OrthoDB" id="282780at2"/>
<feature type="compositionally biased region" description="Basic and acidic residues" evidence="1">
    <location>
        <begin position="381"/>
        <end position="402"/>
    </location>
</feature>
<feature type="transmembrane region" description="Helical" evidence="2">
    <location>
        <begin position="257"/>
        <end position="280"/>
    </location>
</feature>
<dbReference type="EMBL" id="CP036273">
    <property type="protein sequence ID" value="QDU19191.1"/>
    <property type="molecule type" value="Genomic_DNA"/>
</dbReference>
<name>A0A517XNV5_9BACT</name>
<organism evidence="3 4">
    <name type="scientific">Urbifossiella limnaea</name>
    <dbReference type="NCBI Taxonomy" id="2528023"/>
    <lineage>
        <taxon>Bacteria</taxon>
        <taxon>Pseudomonadati</taxon>
        <taxon>Planctomycetota</taxon>
        <taxon>Planctomycetia</taxon>
        <taxon>Gemmatales</taxon>
        <taxon>Gemmataceae</taxon>
        <taxon>Urbifossiella</taxon>
    </lineage>
</organism>
<gene>
    <name evidence="3" type="ORF">ETAA1_10950</name>
</gene>
<evidence type="ECO:0000313" key="3">
    <source>
        <dbReference type="EMBL" id="QDU19191.1"/>
    </source>
</evidence>
<feature type="transmembrane region" description="Helical" evidence="2">
    <location>
        <begin position="316"/>
        <end position="340"/>
    </location>
</feature>
<feature type="transmembrane region" description="Helical" evidence="2">
    <location>
        <begin position="346"/>
        <end position="370"/>
    </location>
</feature>
<evidence type="ECO:0000313" key="4">
    <source>
        <dbReference type="Proteomes" id="UP000319576"/>
    </source>
</evidence>
<protein>
    <submittedName>
        <fullName evidence="3">Uncharacterized protein</fullName>
    </submittedName>
</protein>
<accession>A0A517XNV5</accession>
<proteinExistence type="predicted"/>
<feature type="region of interest" description="Disordered" evidence="1">
    <location>
        <begin position="381"/>
        <end position="414"/>
    </location>
</feature>
<keyword evidence="2" id="KW-0472">Membrane</keyword>
<keyword evidence="2" id="KW-1133">Transmembrane helix</keyword>
<keyword evidence="2" id="KW-0812">Transmembrane</keyword>
<reference evidence="3 4" key="1">
    <citation type="submission" date="2019-02" db="EMBL/GenBank/DDBJ databases">
        <title>Deep-cultivation of Planctomycetes and their phenomic and genomic characterization uncovers novel biology.</title>
        <authorList>
            <person name="Wiegand S."/>
            <person name="Jogler M."/>
            <person name="Boedeker C."/>
            <person name="Pinto D."/>
            <person name="Vollmers J."/>
            <person name="Rivas-Marin E."/>
            <person name="Kohn T."/>
            <person name="Peeters S.H."/>
            <person name="Heuer A."/>
            <person name="Rast P."/>
            <person name="Oberbeckmann S."/>
            <person name="Bunk B."/>
            <person name="Jeske O."/>
            <person name="Meyerdierks A."/>
            <person name="Storesund J.E."/>
            <person name="Kallscheuer N."/>
            <person name="Luecker S."/>
            <person name="Lage O.M."/>
            <person name="Pohl T."/>
            <person name="Merkel B.J."/>
            <person name="Hornburger P."/>
            <person name="Mueller R.-W."/>
            <person name="Bruemmer F."/>
            <person name="Labrenz M."/>
            <person name="Spormann A.M."/>
            <person name="Op den Camp H."/>
            <person name="Overmann J."/>
            <person name="Amann R."/>
            <person name="Jetten M.S.M."/>
            <person name="Mascher T."/>
            <person name="Medema M.H."/>
            <person name="Devos D.P."/>
            <person name="Kaster A.-K."/>
            <person name="Ovreas L."/>
            <person name="Rohde M."/>
            <person name="Galperin M.Y."/>
            <person name="Jogler C."/>
        </authorList>
    </citation>
    <scope>NUCLEOTIDE SEQUENCE [LARGE SCALE GENOMIC DNA]</scope>
    <source>
        <strain evidence="3 4">ETA_A1</strain>
    </source>
</reference>
<evidence type="ECO:0000256" key="2">
    <source>
        <dbReference type="SAM" id="Phobius"/>
    </source>
</evidence>
<dbReference type="KEGG" id="uli:ETAA1_10950"/>
<dbReference type="RefSeq" id="WP_145235008.1">
    <property type="nucleotide sequence ID" value="NZ_CP036273.1"/>
</dbReference>
<keyword evidence="4" id="KW-1185">Reference proteome</keyword>
<dbReference type="Proteomes" id="UP000319576">
    <property type="component" value="Chromosome"/>
</dbReference>
<sequence length="554" mass="59525">MANPSHHVPSHPAAPDEPAPRFTLRHLPFAAKLVLSTFLLAVGVGYTSAMVQLHMQHGDRDGKPLPTMENVVAVFAGKVWKNPGEVVDSPSKLETVVMGNPTGSISGSNMAPAFFAHDEADYAKQAKQPGRKEKLDQERDGERKALVAWAKAAPETRAQAYKDNRFKLPKELEKLVLTVAYTDKSNPGTVLVRQLLEDRCVRCHKPGGEKGDIPLTTYEEVAALMPTAAAIPEGGGYVDSGRQIGLEKLTQSTHAHLLSFAVLFTCTGLVFAFTGLPGIIRGTVGPIVLIAQVADIACWWLARLPEPYGPGFAKAIMGTGAVVGVGLMLHIVCGLFGMYGPKGKTLLVLLFAGAAGGGAAAWTGVIDPFLKAEKAKVEQKAAAEKEARDKDKQKVAPKDEGKGVPVQNGGPSGLERVLTGPWKDAKWVADGKVPDGGMVRAFFDKESDFKDALKSDPELLAKLTPQREGERDAFLAWVKAAPEARKKGYDDDAFPLPEALVGKATPEFLDKDGKRLKVKLLVETRCLSCHADGADVPLDTFEGLSRYFAPRARE</sequence>
<dbReference type="AlphaFoldDB" id="A0A517XNV5"/>
<evidence type="ECO:0000256" key="1">
    <source>
        <dbReference type="SAM" id="MobiDB-lite"/>
    </source>
</evidence>
<feature type="transmembrane region" description="Helical" evidence="2">
    <location>
        <begin position="29"/>
        <end position="51"/>
    </location>
</feature>